<dbReference type="Proteomes" id="UP000193218">
    <property type="component" value="Unassembled WGS sequence"/>
</dbReference>
<dbReference type="EMBL" id="NBSH01000008">
    <property type="protein sequence ID" value="ORX36228.1"/>
    <property type="molecule type" value="Genomic_DNA"/>
</dbReference>
<comment type="caution">
    <text evidence="2">The sequence shown here is derived from an EMBL/GenBank/DDBJ whole genome shotgun (WGS) entry which is preliminary data.</text>
</comment>
<protein>
    <submittedName>
        <fullName evidence="2">Uncharacterized protein</fullName>
    </submittedName>
</protein>
<feature type="region of interest" description="Disordered" evidence="1">
    <location>
        <begin position="441"/>
        <end position="480"/>
    </location>
</feature>
<dbReference type="GeneID" id="33554712"/>
<reference evidence="2 3" key="1">
    <citation type="submission" date="2017-03" db="EMBL/GenBank/DDBJ databases">
        <title>Widespread Adenine N6-methylation of Active Genes in Fungi.</title>
        <authorList>
            <consortium name="DOE Joint Genome Institute"/>
            <person name="Mondo S.J."/>
            <person name="Dannebaum R.O."/>
            <person name="Kuo R.C."/>
            <person name="Louie K.B."/>
            <person name="Bewick A.J."/>
            <person name="Labutti K."/>
            <person name="Haridas S."/>
            <person name="Kuo A."/>
            <person name="Salamov A."/>
            <person name="Ahrendt S.R."/>
            <person name="Lau R."/>
            <person name="Bowen B.P."/>
            <person name="Lipzen A."/>
            <person name="Sullivan W."/>
            <person name="Andreopoulos W.B."/>
            <person name="Clum A."/>
            <person name="Lindquist E."/>
            <person name="Daum C."/>
            <person name="Northen T.R."/>
            <person name="Ramamoorthy G."/>
            <person name="Schmitz R.J."/>
            <person name="Gryganskyi A."/>
            <person name="Culley D."/>
            <person name="Magnuson J."/>
            <person name="James T.Y."/>
            <person name="O'Malley M.A."/>
            <person name="Stajich J.E."/>
            <person name="Spatafora J.W."/>
            <person name="Visel A."/>
            <person name="Grigoriev I.V."/>
        </authorList>
    </citation>
    <scope>NUCLEOTIDE SEQUENCE [LARGE SCALE GENOMIC DNA]</scope>
    <source>
        <strain evidence="2 3">NRRL Y-17943</strain>
    </source>
</reference>
<accession>A0A1Y1UDW4</accession>
<dbReference type="InterPro" id="IPR036866">
    <property type="entry name" value="RibonucZ/Hydroxyglut_hydro"/>
</dbReference>
<dbReference type="OrthoDB" id="9971601at2759"/>
<evidence type="ECO:0000313" key="3">
    <source>
        <dbReference type="Proteomes" id="UP000193218"/>
    </source>
</evidence>
<evidence type="ECO:0000313" key="2">
    <source>
        <dbReference type="EMBL" id="ORX36228.1"/>
    </source>
</evidence>
<dbReference type="SUPFAM" id="SSF56281">
    <property type="entry name" value="Metallo-hydrolase/oxidoreductase"/>
    <property type="match status" value="1"/>
</dbReference>
<name>A0A1Y1UDW4_9TREE</name>
<dbReference type="RefSeq" id="XP_021870329.1">
    <property type="nucleotide sequence ID" value="XM_022012904.1"/>
</dbReference>
<dbReference type="PANTHER" id="PTHR36142">
    <property type="entry name" value="METALLO-HYDROLASE/OXIDOREDUCTASE SUPERFAMILY PROTEIN"/>
    <property type="match status" value="1"/>
</dbReference>
<dbReference type="PANTHER" id="PTHR36142:SF2">
    <property type="entry name" value="METALLO-HYDROLASE_OXIDOREDUCTASE SUPERFAMILY PROTEIN"/>
    <property type="match status" value="1"/>
</dbReference>
<organism evidence="2 3">
    <name type="scientific">Kockovaella imperatae</name>
    <dbReference type="NCBI Taxonomy" id="4999"/>
    <lineage>
        <taxon>Eukaryota</taxon>
        <taxon>Fungi</taxon>
        <taxon>Dikarya</taxon>
        <taxon>Basidiomycota</taxon>
        <taxon>Agaricomycotina</taxon>
        <taxon>Tremellomycetes</taxon>
        <taxon>Tremellales</taxon>
        <taxon>Cuniculitremaceae</taxon>
        <taxon>Kockovaella</taxon>
    </lineage>
</organism>
<keyword evidence="3" id="KW-1185">Reference proteome</keyword>
<dbReference type="Gene3D" id="3.60.15.10">
    <property type="entry name" value="Ribonuclease Z/Hydroxyacylglutathione hydrolase-like"/>
    <property type="match status" value="1"/>
</dbReference>
<evidence type="ECO:0000256" key="1">
    <source>
        <dbReference type="SAM" id="MobiDB-lite"/>
    </source>
</evidence>
<gene>
    <name evidence="2" type="ORF">BD324DRAFT_481731</name>
</gene>
<dbReference type="STRING" id="4999.A0A1Y1UDW4"/>
<proteinExistence type="predicted"/>
<sequence>MRSANQGVLHSPTPYDKFLNIFHQSCTDVSIQVQVDLSCQWDAIEVSAAMDVWLTPPVCHVVSSATLLGRRQPKTFDYVLVFTSFPGQSIDSQRSPSMVLWRSNDPLPPKSQGMVCNLDKIVTSAWERKRPILHHLNADTTWLIQLPVPNPSTSSTSRRWFNVLIDPWLFGPQSDVASWFSKQWHAIPPALASVPDVENLCRKVETITPGQEDPFDSSDHAHPIDAIVLSHEFTDHTHQLTLCQMPKSTRVFAASKAAALVQSWNHFDSISEIPSLQDASEWRDQTISLIPEVNTGEHTKSWVKVGRLQKEGDAFYYHSALAIIFDLSSSSTPESAPVEAIVYTPHGVRAEALNVLQRSNDETDQTVHHPIQTLALLHGLHDVSLDWGQQLNLGAFNALSAQRVVESKYWIGTHDEVKKGGGLVSWFLRRKVYTVREALEAESKSDTNLEEPSEKSAGAGFWSRKPQTQGGGDELAHLEEGGVDVGGRGKYYELRTGESMVLS</sequence>
<dbReference type="InParanoid" id="A0A1Y1UDW4"/>
<dbReference type="AlphaFoldDB" id="A0A1Y1UDW4"/>